<proteinExistence type="predicted"/>
<reference evidence="1 2" key="1">
    <citation type="submission" date="2024-05" db="EMBL/GenBank/DDBJ databases">
        <title>De novo assembly of an allotetraploid wild potato.</title>
        <authorList>
            <person name="Hosaka A.J."/>
        </authorList>
    </citation>
    <scope>NUCLEOTIDE SEQUENCE [LARGE SCALE GENOMIC DNA]</scope>
    <source>
        <tissue evidence="1">Young leaves</tissue>
    </source>
</reference>
<dbReference type="Proteomes" id="UP001627284">
    <property type="component" value="Unassembled WGS sequence"/>
</dbReference>
<gene>
    <name evidence="1" type="ORF">AABB24_011251</name>
</gene>
<comment type="caution">
    <text evidence="1">The sequence shown here is derived from an EMBL/GenBank/DDBJ whole genome shotgun (WGS) entry which is preliminary data.</text>
</comment>
<evidence type="ECO:0000313" key="1">
    <source>
        <dbReference type="EMBL" id="KAL3366472.1"/>
    </source>
</evidence>
<keyword evidence="2" id="KW-1185">Reference proteome</keyword>
<evidence type="ECO:0000313" key="2">
    <source>
        <dbReference type="Proteomes" id="UP001627284"/>
    </source>
</evidence>
<protein>
    <submittedName>
        <fullName evidence="1">Uncharacterized protein</fullName>
    </submittedName>
</protein>
<organism evidence="1 2">
    <name type="scientific">Solanum stoloniferum</name>
    <dbReference type="NCBI Taxonomy" id="62892"/>
    <lineage>
        <taxon>Eukaryota</taxon>
        <taxon>Viridiplantae</taxon>
        <taxon>Streptophyta</taxon>
        <taxon>Embryophyta</taxon>
        <taxon>Tracheophyta</taxon>
        <taxon>Spermatophyta</taxon>
        <taxon>Magnoliopsida</taxon>
        <taxon>eudicotyledons</taxon>
        <taxon>Gunneridae</taxon>
        <taxon>Pentapetalae</taxon>
        <taxon>asterids</taxon>
        <taxon>lamiids</taxon>
        <taxon>Solanales</taxon>
        <taxon>Solanaceae</taxon>
        <taxon>Solanoideae</taxon>
        <taxon>Solaneae</taxon>
        <taxon>Solanum</taxon>
    </lineage>
</organism>
<sequence>MLHHLNLANSDLILSFVVLSFEDNLKINICITQRKFVSLKENGCLVLNHEALALNLHFLLLWHRSDLMAIMACDLNFCPFSNRYRSFAKLSQSLLLGENEIFIILRPNLK</sequence>
<dbReference type="AlphaFoldDB" id="A0ABD2UCI3"/>
<accession>A0ABD2UCI3</accession>
<dbReference type="EMBL" id="JBJKTR010000006">
    <property type="protein sequence ID" value="KAL3366472.1"/>
    <property type="molecule type" value="Genomic_DNA"/>
</dbReference>
<name>A0ABD2UCI3_9SOLN</name>